<dbReference type="PANTHER" id="PTHR19444:SF13">
    <property type="entry name" value="PROTEIN UNC-93 HOMOLOG A"/>
    <property type="match status" value="1"/>
</dbReference>
<reference evidence="7" key="1">
    <citation type="submission" date="2019-08" db="EMBL/GenBank/DDBJ databases">
        <title>The improved chromosome-level genome for the pearl oyster Pinctada fucata martensii using PacBio sequencing and Hi-C.</title>
        <authorList>
            <person name="Zheng Z."/>
        </authorList>
    </citation>
    <scope>NUCLEOTIDE SEQUENCE</scope>
    <source>
        <strain evidence="7">ZZ-2019</strain>
        <tissue evidence="7">Adductor muscle</tissue>
    </source>
</reference>
<comment type="subcellular location">
    <subcellularLocation>
        <location evidence="1">Membrane</location>
        <topology evidence="1">Multi-pass membrane protein</topology>
    </subcellularLocation>
</comment>
<comment type="caution">
    <text evidence="7">The sequence shown here is derived from an EMBL/GenBank/DDBJ whole genome shotgun (WGS) entry which is preliminary data.</text>
</comment>
<dbReference type="GO" id="GO:0016020">
    <property type="term" value="C:membrane"/>
    <property type="evidence" value="ECO:0007669"/>
    <property type="project" value="UniProtKB-SubCell"/>
</dbReference>
<dbReference type="Proteomes" id="UP001186944">
    <property type="component" value="Unassembled WGS sequence"/>
</dbReference>
<feature type="transmembrane region" description="Helical" evidence="6">
    <location>
        <begin position="80"/>
        <end position="98"/>
    </location>
</feature>
<evidence type="ECO:0000256" key="3">
    <source>
        <dbReference type="ARBA" id="ARBA00022692"/>
    </source>
</evidence>
<name>A0AA88YJY3_PINIB</name>
<feature type="transmembrane region" description="Helical" evidence="6">
    <location>
        <begin position="148"/>
        <end position="171"/>
    </location>
</feature>
<proteinExistence type="inferred from homology"/>
<evidence type="ECO:0008006" key="9">
    <source>
        <dbReference type="Google" id="ProtNLM"/>
    </source>
</evidence>
<keyword evidence="3 6" id="KW-0812">Transmembrane</keyword>
<sequence>MECRRNPNTDSLEGKELRSVIVLSFVFLCVFTAFISIQNLQSSINEEGGLGIISLLCVYIFSTLSNIFAPLAIKILTAKWVIIVSCASHLLYAISNFYPRLYTLVPTSILLGCITGPFWTSQGMYITTCSFKYAERTKKNASHILGKFFSVFFFIYVWSSIIGNLLSSVLLNLKSDKPHNLNITLTLNISNTSTSAKCCNRCVIEYCPRTEIIKDKPEESSQDKASLYYLLGAFVTCVFIGLLIASILLPPIPRGKPRGQSTSHSSLSSLASCGTLLRKPTLLLLVPSFVAFSWAETFRWTDVTNAFISCMDGVSVVGYVLAAHGFCSGVSTFLMSKVAKYIGRHRLIVILYITYISVFVGYYFTPESRPISLMAVIVCLHGIMEGPISAQLQATLGWMHGNSKEAAFANLGAWKCVSSALYFSISNSVCVRIKVILLLVLYILALPTYIGAELLFRKQRKETEIEIEVTETLKDNKM</sequence>
<dbReference type="SUPFAM" id="SSF103473">
    <property type="entry name" value="MFS general substrate transporter"/>
    <property type="match status" value="1"/>
</dbReference>
<dbReference type="InterPro" id="IPR051951">
    <property type="entry name" value="UNC-93_regulatory"/>
</dbReference>
<evidence type="ECO:0000256" key="5">
    <source>
        <dbReference type="ARBA" id="ARBA00023136"/>
    </source>
</evidence>
<feature type="transmembrane region" description="Helical" evidence="6">
    <location>
        <begin position="347"/>
        <end position="365"/>
    </location>
</feature>
<dbReference type="PANTHER" id="PTHR19444">
    <property type="entry name" value="UNC-93 RELATED"/>
    <property type="match status" value="1"/>
</dbReference>
<feature type="transmembrane region" description="Helical" evidence="6">
    <location>
        <begin position="49"/>
        <end position="73"/>
    </location>
</feature>
<gene>
    <name evidence="7" type="ORF">FSP39_016480</name>
</gene>
<evidence type="ECO:0000313" key="8">
    <source>
        <dbReference type="Proteomes" id="UP001186944"/>
    </source>
</evidence>
<feature type="transmembrane region" description="Helical" evidence="6">
    <location>
        <begin position="227"/>
        <end position="249"/>
    </location>
</feature>
<organism evidence="7 8">
    <name type="scientific">Pinctada imbricata</name>
    <name type="common">Atlantic pearl-oyster</name>
    <name type="synonym">Pinctada martensii</name>
    <dbReference type="NCBI Taxonomy" id="66713"/>
    <lineage>
        <taxon>Eukaryota</taxon>
        <taxon>Metazoa</taxon>
        <taxon>Spiralia</taxon>
        <taxon>Lophotrochozoa</taxon>
        <taxon>Mollusca</taxon>
        <taxon>Bivalvia</taxon>
        <taxon>Autobranchia</taxon>
        <taxon>Pteriomorphia</taxon>
        <taxon>Pterioida</taxon>
        <taxon>Pterioidea</taxon>
        <taxon>Pteriidae</taxon>
        <taxon>Pinctada</taxon>
    </lineage>
</organism>
<accession>A0AA88YJY3</accession>
<feature type="transmembrane region" description="Helical" evidence="6">
    <location>
        <begin position="20"/>
        <end position="37"/>
    </location>
</feature>
<feature type="transmembrane region" description="Helical" evidence="6">
    <location>
        <begin position="431"/>
        <end position="452"/>
    </location>
</feature>
<dbReference type="Gene3D" id="1.20.1250.20">
    <property type="entry name" value="MFS general substrate transporter like domains"/>
    <property type="match status" value="1"/>
</dbReference>
<dbReference type="AlphaFoldDB" id="A0AA88YJY3"/>
<dbReference type="Pfam" id="PF05978">
    <property type="entry name" value="UNC-93"/>
    <property type="match status" value="1"/>
</dbReference>
<evidence type="ECO:0000256" key="6">
    <source>
        <dbReference type="SAM" id="Phobius"/>
    </source>
</evidence>
<feature type="transmembrane region" description="Helical" evidence="6">
    <location>
        <begin position="104"/>
        <end position="127"/>
    </location>
</feature>
<keyword evidence="5 6" id="KW-0472">Membrane</keyword>
<evidence type="ECO:0000256" key="2">
    <source>
        <dbReference type="ARBA" id="ARBA00009172"/>
    </source>
</evidence>
<dbReference type="InterPro" id="IPR036259">
    <property type="entry name" value="MFS_trans_sf"/>
</dbReference>
<feature type="transmembrane region" description="Helical" evidence="6">
    <location>
        <begin position="314"/>
        <end position="335"/>
    </location>
</feature>
<feature type="transmembrane region" description="Helical" evidence="6">
    <location>
        <begin position="270"/>
        <end position="294"/>
    </location>
</feature>
<keyword evidence="4 6" id="KW-1133">Transmembrane helix</keyword>
<protein>
    <recommendedName>
        <fullName evidence="9">UNC93-like protein</fullName>
    </recommendedName>
</protein>
<evidence type="ECO:0000256" key="4">
    <source>
        <dbReference type="ARBA" id="ARBA00022989"/>
    </source>
</evidence>
<dbReference type="InterPro" id="IPR010291">
    <property type="entry name" value="Ion_channel_UNC-93"/>
</dbReference>
<comment type="similarity">
    <text evidence="2">Belongs to the unc-93 family.</text>
</comment>
<dbReference type="EMBL" id="VSWD01000005">
    <property type="protein sequence ID" value="KAK3103106.1"/>
    <property type="molecule type" value="Genomic_DNA"/>
</dbReference>
<evidence type="ECO:0000256" key="1">
    <source>
        <dbReference type="ARBA" id="ARBA00004141"/>
    </source>
</evidence>
<keyword evidence="8" id="KW-1185">Reference proteome</keyword>
<evidence type="ECO:0000313" key="7">
    <source>
        <dbReference type="EMBL" id="KAK3103106.1"/>
    </source>
</evidence>